<feature type="domain" description="FAD-binding" evidence="7">
    <location>
        <begin position="8"/>
        <end position="178"/>
    </location>
</feature>
<dbReference type="PANTHER" id="PTHR13789">
    <property type="entry name" value="MONOOXYGENASE"/>
    <property type="match status" value="1"/>
</dbReference>
<dbReference type="InterPro" id="IPR036188">
    <property type="entry name" value="FAD/NAD-bd_sf"/>
</dbReference>
<keyword evidence="6" id="KW-0472">Membrane</keyword>
<dbReference type="InterPro" id="IPR002938">
    <property type="entry name" value="FAD-bd"/>
</dbReference>
<keyword evidence="6" id="KW-0812">Transmembrane</keyword>
<keyword evidence="4" id="KW-0560">Oxidoreductase</keyword>
<evidence type="ECO:0000256" key="4">
    <source>
        <dbReference type="ARBA" id="ARBA00023002"/>
    </source>
</evidence>
<evidence type="ECO:0000256" key="5">
    <source>
        <dbReference type="ARBA" id="ARBA00023033"/>
    </source>
</evidence>
<dbReference type="PRINTS" id="PR00420">
    <property type="entry name" value="RNGMNOXGNASE"/>
</dbReference>
<evidence type="ECO:0000313" key="8">
    <source>
        <dbReference type="EMBL" id="POS70124.1"/>
    </source>
</evidence>
<dbReference type="OrthoDB" id="420606at2759"/>
<keyword evidence="6" id="KW-1133">Transmembrane helix</keyword>
<dbReference type="AlphaFoldDB" id="A0A2P5HIQ6"/>
<dbReference type="GO" id="GO:0004497">
    <property type="term" value="F:monooxygenase activity"/>
    <property type="evidence" value="ECO:0007669"/>
    <property type="project" value="UniProtKB-KW"/>
</dbReference>
<dbReference type="EMBL" id="MAVT02001787">
    <property type="protein sequence ID" value="POS70124.1"/>
    <property type="molecule type" value="Genomic_DNA"/>
</dbReference>
<evidence type="ECO:0000256" key="2">
    <source>
        <dbReference type="ARBA" id="ARBA00022630"/>
    </source>
</evidence>
<evidence type="ECO:0000256" key="6">
    <source>
        <dbReference type="SAM" id="Phobius"/>
    </source>
</evidence>
<proteinExistence type="inferred from homology"/>
<organism evidence="8 9">
    <name type="scientific">Diaporthe helianthi</name>
    <dbReference type="NCBI Taxonomy" id="158607"/>
    <lineage>
        <taxon>Eukaryota</taxon>
        <taxon>Fungi</taxon>
        <taxon>Dikarya</taxon>
        <taxon>Ascomycota</taxon>
        <taxon>Pezizomycotina</taxon>
        <taxon>Sordariomycetes</taxon>
        <taxon>Sordariomycetidae</taxon>
        <taxon>Diaporthales</taxon>
        <taxon>Diaporthaceae</taxon>
        <taxon>Diaporthe</taxon>
    </lineage>
</organism>
<reference evidence="8" key="1">
    <citation type="submission" date="2017-09" db="EMBL/GenBank/DDBJ databases">
        <title>Polyketide synthases of a Diaporthe helianthi virulent isolate.</title>
        <authorList>
            <person name="Baroncelli R."/>
        </authorList>
    </citation>
    <scope>NUCLEOTIDE SEQUENCE [LARGE SCALE GENOMIC DNA]</scope>
    <source>
        <strain evidence="8">7/96</strain>
    </source>
</reference>
<name>A0A2P5HIQ6_DIAHE</name>
<dbReference type="Gene3D" id="3.50.50.60">
    <property type="entry name" value="FAD/NAD(P)-binding domain"/>
    <property type="match status" value="1"/>
</dbReference>
<evidence type="ECO:0000256" key="3">
    <source>
        <dbReference type="ARBA" id="ARBA00022827"/>
    </source>
</evidence>
<dbReference type="GO" id="GO:0071949">
    <property type="term" value="F:FAD binding"/>
    <property type="evidence" value="ECO:0007669"/>
    <property type="project" value="InterPro"/>
</dbReference>
<dbReference type="InParanoid" id="A0A2P5HIQ6"/>
<dbReference type="InterPro" id="IPR050493">
    <property type="entry name" value="FAD-dep_Monooxygenase_BioMet"/>
</dbReference>
<dbReference type="STRING" id="158607.A0A2P5HIQ6"/>
<evidence type="ECO:0000256" key="1">
    <source>
        <dbReference type="ARBA" id="ARBA00007992"/>
    </source>
</evidence>
<protein>
    <recommendedName>
        <fullName evidence="7">FAD-binding domain-containing protein</fullName>
    </recommendedName>
</protein>
<keyword evidence="5" id="KW-0503">Monooxygenase</keyword>
<dbReference type="Proteomes" id="UP000094444">
    <property type="component" value="Unassembled WGS sequence"/>
</dbReference>
<comment type="caution">
    <text evidence="8">The sequence shown here is derived from an EMBL/GenBank/DDBJ whole genome shotgun (WGS) entry which is preliminary data.</text>
</comment>
<evidence type="ECO:0000259" key="7">
    <source>
        <dbReference type="Pfam" id="PF01494"/>
    </source>
</evidence>
<evidence type="ECO:0000313" key="9">
    <source>
        <dbReference type="Proteomes" id="UP000094444"/>
    </source>
</evidence>
<dbReference type="Pfam" id="PF01494">
    <property type="entry name" value="FAD_binding_3"/>
    <property type="match status" value="1"/>
</dbReference>
<sequence>MGDFKSKFHVYIIGAGIVGLSGGIFLRRHGFQVTIVEKDIELQTIGAGIQLHPNALRVLQDLDVYDSLRAKSIVVQAIVLKDYVTGETLHAQDLTGVESQYGVPVLTVHRAHVRQILYDKAIEMGVHVHFGCAINARDIDLGGGRVDLRGPDGAPKSISADLFIGADGANSTMREAIMGSKREVIPHGKVVLRIVIEEELLKARDNLWSLVEDPKIVVWLGPESQAVTYSLGGVFNIAITRPGSLDPVDAFFGPKPVDLDHFRTELSAEGWDARLCELVSLGKGCQQWMLFQPEIDGEQAPWRDVGGKFCIVGDAAHQTLPYLAQGAAMGLESISVLACLLGSAQSQHEVKDLLGIFEHVRKVRTAHVIRAGLKNGAMWQLANGPLKDERDRVLLSETPTPGFPNLLADPFFQSWLWDFDASSTAGKAREMFLSSSPVERELV</sequence>
<gene>
    <name evidence="8" type="ORF">DHEL01_v211479</name>
</gene>
<dbReference type="PANTHER" id="PTHR13789:SF147">
    <property type="entry name" value="PUTATIVE (AFU_ORTHOLOGUE AFUA_2G01950)-RELATED"/>
    <property type="match status" value="1"/>
</dbReference>
<keyword evidence="2" id="KW-0285">Flavoprotein</keyword>
<dbReference type="SUPFAM" id="SSF51905">
    <property type="entry name" value="FAD/NAD(P)-binding domain"/>
    <property type="match status" value="1"/>
</dbReference>
<accession>A0A2P5HIQ6</accession>
<feature type="transmembrane region" description="Helical" evidence="6">
    <location>
        <begin position="6"/>
        <end position="26"/>
    </location>
</feature>
<keyword evidence="9" id="KW-1185">Reference proteome</keyword>
<keyword evidence="3" id="KW-0274">FAD</keyword>
<comment type="similarity">
    <text evidence="1">Belongs to the paxM FAD-dependent monooxygenase family.</text>
</comment>